<dbReference type="GO" id="GO:0016757">
    <property type="term" value="F:glycosyltransferase activity"/>
    <property type="evidence" value="ECO:0007669"/>
    <property type="project" value="UniProtKB-KW"/>
</dbReference>
<organism evidence="5 6">
    <name type="scientific">Deefgea salmonis</name>
    <dbReference type="NCBI Taxonomy" id="2875502"/>
    <lineage>
        <taxon>Bacteria</taxon>
        <taxon>Pseudomonadati</taxon>
        <taxon>Pseudomonadota</taxon>
        <taxon>Betaproteobacteria</taxon>
        <taxon>Neisseriales</taxon>
        <taxon>Chitinibacteraceae</taxon>
        <taxon>Deefgea</taxon>
    </lineage>
</organism>
<reference evidence="5 6" key="1">
    <citation type="submission" date="2021-10" db="EMBL/GenBank/DDBJ databases">
        <authorList>
            <person name="Chen M."/>
        </authorList>
    </citation>
    <scope>NUCLEOTIDE SEQUENCE [LARGE SCALE GENOMIC DNA]</scope>
    <source>
        <strain evidence="5 6">H3-26</strain>
    </source>
</reference>
<dbReference type="PANTHER" id="PTHR43685:SF5">
    <property type="entry name" value="GLYCOSYLTRANSFERASE EPSE-RELATED"/>
    <property type="match status" value="1"/>
</dbReference>
<dbReference type="InterPro" id="IPR029044">
    <property type="entry name" value="Nucleotide-diphossugar_trans"/>
</dbReference>
<proteinExistence type="inferred from homology"/>
<feature type="domain" description="Glycosyltransferase 2-like" evidence="4">
    <location>
        <begin position="19"/>
        <end position="169"/>
    </location>
</feature>
<dbReference type="SUPFAM" id="SSF53448">
    <property type="entry name" value="Nucleotide-diphospho-sugar transferases"/>
    <property type="match status" value="1"/>
</dbReference>
<keyword evidence="6" id="KW-1185">Reference proteome</keyword>
<dbReference type="EMBL" id="JAJAWG010000003">
    <property type="protein sequence ID" value="MCB5196114.1"/>
    <property type="molecule type" value="Genomic_DNA"/>
</dbReference>
<dbReference type="PANTHER" id="PTHR43685">
    <property type="entry name" value="GLYCOSYLTRANSFERASE"/>
    <property type="match status" value="1"/>
</dbReference>
<protein>
    <submittedName>
        <fullName evidence="5">Glycosyltransferase</fullName>
        <ecNumber evidence="5">2.4.-.-</ecNumber>
    </submittedName>
</protein>
<evidence type="ECO:0000256" key="1">
    <source>
        <dbReference type="ARBA" id="ARBA00006739"/>
    </source>
</evidence>
<evidence type="ECO:0000313" key="6">
    <source>
        <dbReference type="Proteomes" id="UP001198034"/>
    </source>
</evidence>
<comment type="similarity">
    <text evidence="1">Belongs to the glycosyltransferase 2 family.</text>
</comment>
<keyword evidence="2 5" id="KW-0328">Glycosyltransferase</keyword>
<evidence type="ECO:0000256" key="2">
    <source>
        <dbReference type="ARBA" id="ARBA00022676"/>
    </source>
</evidence>
<evidence type="ECO:0000259" key="4">
    <source>
        <dbReference type="Pfam" id="PF00535"/>
    </source>
</evidence>
<keyword evidence="3 5" id="KW-0808">Transferase</keyword>
<dbReference type="Gene3D" id="3.90.550.10">
    <property type="entry name" value="Spore Coat Polysaccharide Biosynthesis Protein SpsA, Chain A"/>
    <property type="match status" value="1"/>
</dbReference>
<sequence length="266" mass="31028">MNQFSELISVLLPVSSFDEYFPIAIDSILNQSYSNFELIVLVNGVDDHEYEKISAVCCSDFRVKLIRLNLRGLVFALNYGLELASGKYIARMDADDISSSDRFLKQIDFFSKNPNFSVVGGRVELIDENGNLLMKKFNFYKTNAEIYNVLPYRNPLCHPGLMFVRQSLIDIGGYKFSFMSEDHELFIRMMRAGYEFFNIDYPVLQYRRHGAQITNSSKSFTHFVEISAFMYMYFMRTLNAKYILGMLVVFPPFRYARNWLRNVISK</sequence>
<dbReference type="EC" id="2.4.-.-" evidence="5"/>
<accession>A0ABS8BK73</accession>
<dbReference type="InterPro" id="IPR001173">
    <property type="entry name" value="Glyco_trans_2-like"/>
</dbReference>
<dbReference type="RefSeq" id="WP_226763888.1">
    <property type="nucleotide sequence ID" value="NZ_JAJAWG010000003.1"/>
</dbReference>
<dbReference type="Proteomes" id="UP001198034">
    <property type="component" value="Unassembled WGS sequence"/>
</dbReference>
<evidence type="ECO:0000313" key="5">
    <source>
        <dbReference type="EMBL" id="MCB5196114.1"/>
    </source>
</evidence>
<comment type="caution">
    <text evidence="5">The sequence shown here is derived from an EMBL/GenBank/DDBJ whole genome shotgun (WGS) entry which is preliminary data.</text>
</comment>
<dbReference type="Pfam" id="PF00535">
    <property type="entry name" value="Glycos_transf_2"/>
    <property type="match status" value="1"/>
</dbReference>
<gene>
    <name evidence="5" type="ORF">LG219_07445</name>
</gene>
<name>A0ABS8BK73_9NEIS</name>
<evidence type="ECO:0000256" key="3">
    <source>
        <dbReference type="ARBA" id="ARBA00022679"/>
    </source>
</evidence>
<dbReference type="InterPro" id="IPR050834">
    <property type="entry name" value="Glycosyltransf_2"/>
</dbReference>